<name>A0A9D4VFS8_ADICA</name>
<comment type="caution">
    <text evidence="1">The sequence shown here is derived from an EMBL/GenBank/DDBJ whole genome shotgun (WGS) entry which is preliminary data.</text>
</comment>
<evidence type="ECO:0000313" key="2">
    <source>
        <dbReference type="Proteomes" id="UP000886520"/>
    </source>
</evidence>
<dbReference type="EMBL" id="JABFUD020000001">
    <property type="protein sequence ID" value="KAI5084708.1"/>
    <property type="molecule type" value="Genomic_DNA"/>
</dbReference>
<protein>
    <submittedName>
        <fullName evidence="1">Uncharacterized protein</fullName>
    </submittedName>
</protein>
<keyword evidence="2" id="KW-1185">Reference proteome</keyword>
<dbReference type="Proteomes" id="UP000886520">
    <property type="component" value="Chromosome 1"/>
</dbReference>
<dbReference type="AlphaFoldDB" id="A0A9D4VFS8"/>
<organism evidence="1 2">
    <name type="scientific">Adiantum capillus-veneris</name>
    <name type="common">Maidenhair fern</name>
    <dbReference type="NCBI Taxonomy" id="13818"/>
    <lineage>
        <taxon>Eukaryota</taxon>
        <taxon>Viridiplantae</taxon>
        <taxon>Streptophyta</taxon>
        <taxon>Embryophyta</taxon>
        <taxon>Tracheophyta</taxon>
        <taxon>Polypodiopsida</taxon>
        <taxon>Polypodiidae</taxon>
        <taxon>Polypodiales</taxon>
        <taxon>Pteridineae</taxon>
        <taxon>Pteridaceae</taxon>
        <taxon>Vittarioideae</taxon>
        <taxon>Adiantum</taxon>
    </lineage>
</organism>
<accession>A0A9D4VFS8</accession>
<gene>
    <name evidence="1" type="ORF">GOP47_0000877</name>
</gene>
<evidence type="ECO:0000313" key="1">
    <source>
        <dbReference type="EMBL" id="KAI5084708.1"/>
    </source>
</evidence>
<sequence length="94" mass="10110">MISVVHNDLELLCFAFSTPEDELRRAEFWRNVQAKRVARNHRELIRGYVREACGRAHGGTRGGCDMGCGGGGVADPAVGGVDKVGRQGGDRQVG</sequence>
<reference evidence="1" key="1">
    <citation type="submission" date="2021-01" db="EMBL/GenBank/DDBJ databases">
        <title>Adiantum capillus-veneris genome.</title>
        <authorList>
            <person name="Fang Y."/>
            <person name="Liao Q."/>
        </authorList>
    </citation>
    <scope>NUCLEOTIDE SEQUENCE</scope>
    <source>
        <strain evidence="1">H3</strain>
        <tissue evidence="1">Leaf</tissue>
    </source>
</reference>
<proteinExistence type="predicted"/>